<keyword evidence="1" id="KW-0238">DNA-binding</keyword>
<protein>
    <submittedName>
        <fullName evidence="1">Putative WRKY DNA-binding domain superfamily protein</fullName>
    </submittedName>
</protein>
<gene>
    <name evidence="1" type="ORF">ZEAMMB73_Zm00001d051328</name>
</gene>
<proteinExistence type="predicted"/>
<reference evidence="1" key="1">
    <citation type="submission" date="2015-12" db="EMBL/GenBank/DDBJ databases">
        <title>Update maize B73 reference genome by single molecule sequencing technologies.</title>
        <authorList>
            <consortium name="Maize Genome Sequencing Project"/>
            <person name="Ware D."/>
        </authorList>
    </citation>
    <scope>NUCLEOTIDE SEQUENCE</scope>
    <source>
        <tissue evidence="1">Seedling</tissue>
    </source>
</reference>
<sequence length="183" mass="19852">MLQFMLNLKLLSSGLPLHVIVPSCTSVPQQLFSCNLLPSCRGYMSESRFRKNKDKGLSRFRNGRSKAPLHAMKNGQRGSSVGLRLALARSRGSRGTRLRVRQHLGRGSWRVDGAPLSARLGAPLAALVRRAVAWVLGRSAHRSTGLGARRPARPWPGGWRLAVEPWSEESGEQQLAAAGGLGG</sequence>
<organism evidence="1">
    <name type="scientific">Zea mays</name>
    <name type="common">Maize</name>
    <dbReference type="NCBI Taxonomy" id="4577"/>
    <lineage>
        <taxon>Eukaryota</taxon>
        <taxon>Viridiplantae</taxon>
        <taxon>Streptophyta</taxon>
        <taxon>Embryophyta</taxon>
        <taxon>Tracheophyta</taxon>
        <taxon>Spermatophyta</taxon>
        <taxon>Magnoliopsida</taxon>
        <taxon>Liliopsida</taxon>
        <taxon>Poales</taxon>
        <taxon>Poaceae</taxon>
        <taxon>PACMAD clade</taxon>
        <taxon>Panicoideae</taxon>
        <taxon>Andropogonodae</taxon>
        <taxon>Andropogoneae</taxon>
        <taxon>Tripsacinae</taxon>
        <taxon>Zea</taxon>
    </lineage>
</organism>
<evidence type="ECO:0000313" key="1">
    <source>
        <dbReference type="EMBL" id="AQK54041.1"/>
    </source>
</evidence>
<accession>A0A1D6Q6A2</accession>
<name>A0A1D6Q6A2_MAIZE</name>
<dbReference type="AlphaFoldDB" id="A0A1D6Q6A2"/>
<dbReference type="EMBL" id="CM000780">
    <property type="protein sequence ID" value="AQK54041.1"/>
    <property type="molecule type" value="Genomic_DNA"/>
</dbReference>
<dbReference type="GO" id="GO:0003677">
    <property type="term" value="F:DNA binding"/>
    <property type="evidence" value="ECO:0007669"/>
    <property type="project" value="UniProtKB-KW"/>
</dbReference>